<comment type="caution">
    <text evidence="3">The sequence shown here is derived from an EMBL/GenBank/DDBJ whole genome shotgun (WGS) entry which is preliminary data.</text>
</comment>
<feature type="region of interest" description="Disordered" evidence="2">
    <location>
        <begin position="59"/>
        <end position="95"/>
    </location>
</feature>
<dbReference type="Proteomes" id="UP001058974">
    <property type="component" value="Chromosome 2"/>
</dbReference>
<keyword evidence="1" id="KW-0175">Coiled coil</keyword>
<feature type="compositionally biased region" description="Polar residues" evidence="2">
    <location>
        <begin position="60"/>
        <end position="80"/>
    </location>
</feature>
<feature type="compositionally biased region" description="Basic and acidic residues" evidence="2">
    <location>
        <begin position="341"/>
        <end position="359"/>
    </location>
</feature>
<dbReference type="SUPFAM" id="SSF46565">
    <property type="entry name" value="Chaperone J-domain"/>
    <property type="match status" value="1"/>
</dbReference>
<evidence type="ECO:0000256" key="1">
    <source>
        <dbReference type="SAM" id="Coils"/>
    </source>
</evidence>
<evidence type="ECO:0008006" key="5">
    <source>
        <dbReference type="Google" id="ProtNLM"/>
    </source>
</evidence>
<protein>
    <recommendedName>
        <fullName evidence="5">J domain-containing protein</fullName>
    </recommendedName>
</protein>
<organism evidence="3 4">
    <name type="scientific">Pisum sativum</name>
    <name type="common">Garden pea</name>
    <name type="synonym">Lathyrus oleraceus</name>
    <dbReference type="NCBI Taxonomy" id="3888"/>
    <lineage>
        <taxon>Eukaryota</taxon>
        <taxon>Viridiplantae</taxon>
        <taxon>Streptophyta</taxon>
        <taxon>Embryophyta</taxon>
        <taxon>Tracheophyta</taxon>
        <taxon>Spermatophyta</taxon>
        <taxon>Magnoliopsida</taxon>
        <taxon>eudicotyledons</taxon>
        <taxon>Gunneridae</taxon>
        <taxon>Pentapetalae</taxon>
        <taxon>rosids</taxon>
        <taxon>fabids</taxon>
        <taxon>Fabales</taxon>
        <taxon>Fabaceae</taxon>
        <taxon>Papilionoideae</taxon>
        <taxon>50 kb inversion clade</taxon>
        <taxon>NPAAA clade</taxon>
        <taxon>Hologalegina</taxon>
        <taxon>IRL clade</taxon>
        <taxon>Fabeae</taxon>
        <taxon>Lathyrus</taxon>
    </lineage>
</organism>
<dbReference type="OrthoDB" id="498970at2759"/>
<feature type="compositionally biased region" description="Basic and acidic residues" evidence="2">
    <location>
        <begin position="300"/>
        <end position="315"/>
    </location>
</feature>
<feature type="compositionally biased region" description="Polar residues" evidence="2">
    <location>
        <begin position="360"/>
        <end position="380"/>
    </location>
</feature>
<evidence type="ECO:0000313" key="3">
    <source>
        <dbReference type="EMBL" id="KAI5436147.1"/>
    </source>
</evidence>
<feature type="region of interest" description="Disordered" evidence="2">
    <location>
        <begin position="394"/>
        <end position="483"/>
    </location>
</feature>
<name>A0A9D5B5G3_PEA</name>
<feature type="region of interest" description="Disordered" evidence="2">
    <location>
        <begin position="292"/>
        <end position="380"/>
    </location>
</feature>
<feature type="compositionally biased region" description="Basic and acidic residues" evidence="2">
    <location>
        <begin position="446"/>
        <end position="464"/>
    </location>
</feature>
<keyword evidence="4" id="KW-1185">Reference proteome</keyword>
<feature type="compositionally biased region" description="Polar residues" evidence="2">
    <location>
        <begin position="245"/>
        <end position="256"/>
    </location>
</feature>
<sequence length="669" mass="75728">MLGKSISKEHFQPRTCSGKKPLKTGQAKGNLEDIVFIDLDSDQFDDVEIIDCPEVVTQKLHGSSGPSRGDRTTTPQSVISINDDDDDDESDDVYDPEIFVDGVGELDSDASSNKRFYTASSSMQHSVVVDVDDCDVGEKDSVSRRQRSNKAFVSNGKKRKEVFTPKPAERNRYGLFESETDSDCSDCEVIKREQWEKVSAKRKCRVFNEHASSSGLHKSNYDNIDIEVANKSKKHGKNPLYGPSSGKNVQNQSSFTVKDDIRHGEKTTREKGYPCPKSKNCNFCNGVTVSSGLDNEQGDEESKVKDATRHGERTTTKKASAFPNSENSTFCNGVSGPSGLDNERGDEESKFKDATRHGESTTTEKVSACLNSENSDFCNGVTCSSRLEKELGDKEKFMSSNQDAHDMQVDDDESPLNAHDMQVDDDESPLNAHDRQVNNDKYPLNAHDRQVDNDESPSRSKTDNISEGNSNGASFEKRHFNGPEFELRTQDADLTASNEKNIINQKEKLKETDLYKQAMEEEWASRQRQLQIQSEEAQKLRKRKKAESRRLQDIERRQKERVEEVRETDKKEEEYMNMKEQLRGEVLKKLNQLENECSDMTSLLRGLGITVGTSLRPLPNEVHAAYKRAMFKFHPDRASKTDLREHVEAEEKCKLISRMKEKFCNTSWH</sequence>
<dbReference type="InterPro" id="IPR036869">
    <property type="entry name" value="J_dom_sf"/>
</dbReference>
<feature type="coiled-coil region" evidence="1">
    <location>
        <begin position="527"/>
        <end position="596"/>
    </location>
</feature>
<dbReference type="EMBL" id="JAMSHJ010000002">
    <property type="protein sequence ID" value="KAI5436147.1"/>
    <property type="molecule type" value="Genomic_DNA"/>
</dbReference>
<feature type="compositionally biased region" description="Polar residues" evidence="2">
    <location>
        <begin position="322"/>
        <end position="332"/>
    </location>
</feature>
<accession>A0A9D5B5G3</accession>
<reference evidence="3 4" key="1">
    <citation type="journal article" date="2022" name="Nat. Genet.">
        <title>Improved pea reference genome and pan-genome highlight genomic features and evolutionary characteristics.</title>
        <authorList>
            <person name="Yang T."/>
            <person name="Liu R."/>
            <person name="Luo Y."/>
            <person name="Hu S."/>
            <person name="Wang D."/>
            <person name="Wang C."/>
            <person name="Pandey M.K."/>
            <person name="Ge S."/>
            <person name="Xu Q."/>
            <person name="Li N."/>
            <person name="Li G."/>
            <person name="Huang Y."/>
            <person name="Saxena R.K."/>
            <person name="Ji Y."/>
            <person name="Li M."/>
            <person name="Yan X."/>
            <person name="He Y."/>
            <person name="Liu Y."/>
            <person name="Wang X."/>
            <person name="Xiang C."/>
            <person name="Varshney R.K."/>
            <person name="Ding H."/>
            <person name="Gao S."/>
            <person name="Zong X."/>
        </authorList>
    </citation>
    <scope>NUCLEOTIDE SEQUENCE [LARGE SCALE GENOMIC DNA]</scope>
    <source>
        <strain evidence="3 4">cv. Zhongwan 6</strain>
    </source>
</reference>
<dbReference type="AlphaFoldDB" id="A0A9D5B5G3"/>
<feature type="region of interest" description="Disordered" evidence="2">
    <location>
        <begin position="1"/>
        <end position="25"/>
    </location>
</feature>
<dbReference type="Gramene" id="Psat02G0255800-T1">
    <property type="protein sequence ID" value="KAI5436147.1"/>
    <property type="gene ID" value="KIW84_022558"/>
</dbReference>
<dbReference type="PANTHER" id="PTHR36335">
    <property type="entry name" value="CHAPERONE DNAJ-DOMAIN SUPERFAMILY PROTEIN"/>
    <property type="match status" value="1"/>
</dbReference>
<evidence type="ECO:0000256" key="2">
    <source>
        <dbReference type="SAM" id="MobiDB-lite"/>
    </source>
</evidence>
<feature type="compositionally biased region" description="Basic and acidic residues" evidence="2">
    <location>
        <begin position="257"/>
        <end position="272"/>
    </location>
</feature>
<gene>
    <name evidence="3" type="ORF">KIW84_022558</name>
</gene>
<feature type="compositionally biased region" description="Basic and acidic residues" evidence="2">
    <location>
        <begin position="394"/>
        <end position="408"/>
    </location>
</feature>
<feature type="region of interest" description="Disordered" evidence="2">
    <location>
        <begin position="234"/>
        <end position="272"/>
    </location>
</feature>
<feature type="compositionally biased region" description="Basic and acidic residues" evidence="2">
    <location>
        <begin position="1"/>
        <end position="12"/>
    </location>
</feature>
<evidence type="ECO:0000313" key="4">
    <source>
        <dbReference type="Proteomes" id="UP001058974"/>
    </source>
</evidence>
<proteinExistence type="predicted"/>
<feature type="compositionally biased region" description="Acidic residues" evidence="2">
    <location>
        <begin position="82"/>
        <end position="95"/>
    </location>
</feature>
<dbReference type="PANTHER" id="PTHR36335:SF1">
    <property type="entry name" value="CHAPERONE DNAJ-DOMAIN SUPERFAMILY PROTEIN"/>
    <property type="match status" value="1"/>
</dbReference>